<dbReference type="Proteomes" id="UP000199603">
    <property type="component" value="Unassembled WGS sequence"/>
</dbReference>
<evidence type="ECO:0000313" key="3">
    <source>
        <dbReference type="Proteomes" id="UP000199603"/>
    </source>
</evidence>
<proteinExistence type="predicted"/>
<gene>
    <name evidence="2" type="ORF">SAMN04488509_102396</name>
</gene>
<keyword evidence="1" id="KW-1133">Transmembrane helix</keyword>
<feature type="transmembrane region" description="Helical" evidence="1">
    <location>
        <begin position="45"/>
        <end position="72"/>
    </location>
</feature>
<keyword evidence="1" id="KW-0472">Membrane</keyword>
<evidence type="ECO:0000256" key="1">
    <source>
        <dbReference type="SAM" id="Phobius"/>
    </source>
</evidence>
<keyword evidence="1" id="KW-0812">Transmembrane</keyword>
<protein>
    <submittedName>
        <fullName evidence="2">Uncharacterized protein</fullName>
    </submittedName>
</protein>
<name>A0A1G6ULI2_9GAMM</name>
<dbReference type="RefSeq" id="WP_143006567.1">
    <property type="nucleotide sequence ID" value="NZ_FNAG01000002.1"/>
</dbReference>
<keyword evidence="3" id="KW-1185">Reference proteome</keyword>
<feature type="transmembrane region" description="Helical" evidence="1">
    <location>
        <begin position="12"/>
        <end position="33"/>
    </location>
</feature>
<reference evidence="2 3" key="1">
    <citation type="submission" date="2016-10" db="EMBL/GenBank/DDBJ databases">
        <authorList>
            <person name="de Groot N.N."/>
        </authorList>
    </citation>
    <scope>NUCLEOTIDE SEQUENCE [LARGE SCALE GENOMIC DNA]</scope>
    <source>
        <strain evidence="2 3">DSM 16957</strain>
    </source>
</reference>
<evidence type="ECO:0000313" key="2">
    <source>
        <dbReference type="EMBL" id="SDD42202.1"/>
    </source>
</evidence>
<accession>A0A1G6ULI2</accession>
<dbReference type="EMBL" id="FNAG01000002">
    <property type="protein sequence ID" value="SDD42202.1"/>
    <property type="molecule type" value="Genomic_DNA"/>
</dbReference>
<organism evidence="2 3">
    <name type="scientific">Aquimonas voraii</name>
    <dbReference type="NCBI Taxonomy" id="265719"/>
    <lineage>
        <taxon>Bacteria</taxon>
        <taxon>Pseudomonadati</taxon>
        <taxon>Pseudomonadota</taxon>
        <taxon>Gammaproteobacteria</taxon>
        <taxon>Lysobacterales</taxon>
        <taxon>Lysobacteraceae</taxon>
        <taxon>Aquimonas</taxon>
    </lineage>
</organism>
<sequence length="220" mass="23193">MTLGQLLHLLRWAVAAALLLGGCGMGLLGLSLLNHGIPQTDGSPAGALIGVVMLEALLGAPFLLLAGTVLAFRLSRAGWPQPTPRDTSIQALPALRGEFWLQHANGAQLGALFHAGRALLVWDPGDGQPAECSLGARPSSRQPTHPFVDARQRLLQLPYGLTLPEALGRAALEHFQKTGQRAEGLTWTALNSALENRCAAWELAGMAQPRQRSGVASPSA</sequence>
<dbReference type="AlphaFoldDB" id="A0A1G6ULI2"/>